<dbReference type="PANTHER" id="PTHR12121">
    <property type="entry name" value="CARBON CATABOLITE REPRESSOR PROTEIN 4"/>
    <property type="match status" value="1"/>
</dbReference>
<comment type="caution">
    <text evidence="2">The sequence shown here is derived from an EMBL/GenBank/DDBJ whole genome shotgun (WGS) entry which is preliminary data.</text>
</comment>
<dbReference type="CDD" id="cd09083">
    <property type="entry name" value="EEP-1"/>
    <property type="match status" value="1"/>
</dbReference>
<organism evidence="2">
    <name type="scientific">Mariniphaga anaerophila</name>
    <dbReference type="NCBI Taxonomy" id="1484053"/>
    <lineage>
        <taxon>Bacteria</taxon>
        <taxon>Pseudomonadati</taxon>
        <taxon>Bacteroidota</taxon>
        <taxon>Bacteroidia</taxon>
        <taxon>Marinilabiliales</taxon>
        <taxon>Prolixibacteraceae</taxon>
        <taxon>Mariniphaga</taxon>
    </lineage>
</organism>
<feature type="domain" description="Endonuclease/exonuclease/phosphatase" evidence="1">
    <location>
        <begin position="25"/>
        <end position="268"/>
    </location>
</feature>
<reference evidence="2" key="1">
    <citation type="journal article" date="2020" name="mSystems">
        <title>Genome- and Community-Level Interaction Insights into Carbon Utilization and Element Cycling Functions of Hydrothermarchaeota in Hydrothermal Sediment.</title>
        <authorList>
            <person name="Zhou Z."/>
            <person name="Liu Y."/>
            <person name="Xu W."/>
            <person name="Pan J."/>
            <person name="Luo Z.H."/>
            <person name="Li M."/>
        </authorList>
    </citation>
    <scope>NUCLEOTIDE SEQUENCE [LARGE SCALE GENOMIC DNA]</scope>
    <source>
        <strain evidence="2">SpSt-1217</strain>
    </source>
</reference>
<keyword evidence="2" id="KW-0378">Hydrolase</keyword>
<dbReference type="EMBL" id="DSDK01000383">
    <property type="protein sequence ID" value="HDR51337.1"/>
    <property type="molecule type" value="Genomic_DNA"/>
</dbReference>
<keyword evidence="2" id="KW-0255">Endonuclease</keyword>
<evidence type="ECO:0000313" key="2">
    <source>
        <dbReference type="EMBL" id="HDR51337.1"/>
    </source>
</evidence>
<dbReference type="InterPro" id="IPR005135">
    <property type="entry name" value="Endo/exonuclease/phosphatase"/>
</dbReference>
<evidence type="ECO:0000259" key="1">
    <source>
        <dbReference type="Pfam" id="PF03372"/>
    </source>
</evidence>
<dbReference type="Proteomes" id="UP000886047">
    <property type="component" value="Unassembled WGS sequence"/>
</dbReference>
<dbReference type="Pfam" id="PF03372">
    <property type="entry name" value="Exo_endo_phos"/>
    <property type="match status" value="1"/>
</dbReference>
<accession>A0A831PLK1</accession>
<name>A0A831PLK1_9BACT</name>
<dbReference type="GO" id="GO:0004519">
    <property type="term" value="F:endonuclease activity"/>
    <property type="evidence" value="ECO:0007669"/>
    <property type="project" value="UniProtKB-KW"/>
</dbReference>
<dbReference type="InterPro" id="IPR036691">
    <property type="entry name" value="Endo/exonu/phosph_ase_sf"/>
</dbReference>
<keyword evidence="2" id="KW-0540">Nuclease</keyword>
<protein>
    <submittedName>
        <fullName evidence="2">Endonuclease/exonuclease/phosphatase family protein</fullName>
    </submittedName>
</protein>
<dbReference type="SUPFAM" id="SSF56219">
    <property type="entry name" value="DNase I-like"/>
    <property type="match status" value="1"/>
</dbReference>
<dbReference type="GO" id="GO:0000175">
    <property type="term" value="F:3'-5'-RNA exonuclease activity"/>
    <property type="evidence" value="ECO:0007669"/>
    <property type="project" value="TreeGrafter"/>
</dbReference>
<dbReference type="PANTHER" id="PTHR12121:SF36">
    <property type="entry name" value="ENDONUCLEASE_EXONUCLEASE_PHOSPHATASE DOMAIN-CONTAINING PROTEIN"/>
    <property type="match status" value="1"/>
</dbReference>
<gene>
    <name evidence="2" type="ORF">ENN90_06915</name>
</gene>
<dbReference type="Gene3D" id="3.60.10.10">
    <property type="entry name" value="Endonuclease/exonuclease/phosphatase"/>
    <property type="match status" value="1"/>
</dbReference>
<dbReference type="AlphaFoldDB" id="A0A831PLK1"/>
<proteinExistence type="predicted"/>
<dbReference type="InterPro" id="IPR050410">
    <property type="entry name" value="CCR4/nocturin_mRNA_transcr"/>
</dbReference>
<sequence>MKKIVCILLFLIPATLFSQQMNIISYNIRLNTASDGENAWPNRIEMVNSLLRFHEADIFGLQEALYDQIQDIEKGLPEYEWFGVGRDDGEKAGEFSPIFYNKSKFILYDHGTFWLSETPDVPSKGWDAALNRIVTWGRFQSKVTGKQFLVFNTHFDHRGTEARKNAALLIEKKIREMIRNKDLPVILTGDLNLTPDSEPVVLLKEYMRDSFEVTEEPPYGPVGTFNGFKIDADLSSNRIDYIFVHGGVDVLKYAALTDFKDHRFPSDHLPVFAKVQLK</sequence>